<reference evidence="2 3" key="1">
    <citation type="submission" date="2016-03" db="EMBL/GenBank/DDBJ databases">
        <title>Comparative genomics of Pseudogymnoascus destructans, the fungus causing white-nose syndrome of bats.</title>
        <authorList>
            <person name="Palmer J.M."/>
            <person name="Drees K.P."/>
            <person name="Foster J.T."/>
            <person name="Lindner D.L."/>
        </authorList>
    </citation>
    <scope>NUCLEOTIDE SEQUENCE [LARGE SCALE GENOMIC DNA]</scope>
    <source>
        <strain evidence="2 3">UAMH 10579</strain>
    </source>
</reference>
<dbReference type="InterPro" id="IPR029058">
    <property type="entry name" value="AB_hydrolase_fold"/>
</dbReference>
<protein>
    <recommendedName>
        <fullName evidence="1">AB hydrolase-1 domain-containing protein</fullName>
    </recommendedName>
</protein>
<dbReference type="InterPro" id="IPR050266">
    <property type="entry name" value="AB_hydrolase_sf"/>
</dbReference>
<sequence length="317" mass="34704">MSSSTPPSPPTLVNIGTHSLALYTHGPSPASPSDPVLLFIPGLSSSRLVWAAVIRLLPSSLRSYTYDRSGFGSSELSPLAPTAENIALELSYFIERAPITNPLIIVGHSWAGVLIREFIALTGNGQHIAGLVLVDANHETTLPPLKKWLAALKPLGEGLEPYAARGIEAEKQLTQEEWEAFVGDERSEKFQLQAEKEFAAYEPSFPTLQNKELEKKQPLLGGKPVFVIGGKRSWDGVRVYEAGVERGNGTEEERRHLREMIGVVDEENDGLIREHLRLSTRGEIVFARESGHFVQVTQPDVVVGGVKWVVVEVQASS</sequence>
<evidence type="ECO:0000313" key="3">
    <source>
        <dbReference type="Proteomes" id="UP000091956"/>
    </source>
</evidence>
<dbReference type="OrthoDB" id="294702at2759"/>
<dbReference type="InterPro" id="IPR000073">
    <property type="entry name" value="AB_hydrolase_1"/>
</dbReference>
<evidence type="ECO:0000313" key="2">
    <source>
        <dbReference type="EMBL" id="OBT95093.1"/>
    </source>
</evidence>
<dbReference type="Proteomes" id="UP000091956">
    <property type="component" value="Unassembled WGS sequence"/>
</dbReference>
<dbReference type="Pfam" id="PF12697">
    <property type="entry name" value="Abhydrolase_6"/>
    <property type="match status" value="1"/>
</dbReference>
<reference evidence="3" key="2">
    <citation type="journal article" date="2018" name="Nat. Commun.">
        <title>Extreme sensitivity to ultraviolet light in the fungal pathogen causing white-nose syndrome of bats.</title>
        <authorList>
            <person name="Palmer J.M."/>
            <person name="Drees K.P."/>
            <person name="Foster J.T."/>
            <person name="Lindner D.L."/>
        </authorList>
    </citation>
    <scope>NUCLEOTIDE SEQUENCE [LARGE SCALE GENOMIC DNA]</scope>
    <source>
        <strain evidence="3">UAMH 10579</strain>
    </source>
</reference>
<accession>A0A1B8GH01</accession>
<gene>
    <name evidence="2" type="ORF">VE01_07395</name>
</gene>
<name>A0A1B8GH01_9PEZI</name>
<dbReference type="GeneID" id="28840781"/>
<evidence type="ECO:0000259" key="1">
    <source>
        <dbReference type="Pfam" id="PF12697"/>
    </source>
</evidence>
<dbReference type="PANTHER" id="PTHR43798">
    <property type="entry name" value="MONOACYLGLYCEROL LIPASE"/>
    <property type="match status" value="1"/>
</dbReference>
<organism evidence="2 3">
    <name type="scientific">Pseudogymnoascus verrucosus</name>
    <dbReference type="NCBI Taxonomy" id="342668"/>
    <lineage>
        <taxon>Eukaryota</taxon>
        <taxon>Fungi</taxon>
        <taxon>Dikarya</taxon>
        <taxon>Ascomycota</taxon>
        <taxon>Pezizomycotina</taxon>
        <taxon>Leotiomycetes</taxon>
        <taxon>Thelebolales</taxon>
        <taxon>Thelebolaceae</taxon>
        <taxon>Pseudogymnoascus</taxon>
    </lineage>
</organism>
<keyword evidence="3" id="KW-1185">Reference proteome</keyword>
<dbReference type="EMBL" id="KV460238">
    <property type="protein sequence ID" value="OBT95093.1"/>
    <property type="molecule type" value="Genomic_DNA"/>
</dbReference>
<dbReference type="AlphaFoldDB" id="A0A1B8GH01"/>
<dbReference type="SUPFAM" id="SSF53474">
    <property type="entry name" value="alpha/beta-Hydrolases"/>
    <property type="match status" value="1"/>
</dbReference>
<dbReference type="STRING" id="342668.A0A1B8GH01"/>
<feature type="domain" description="AB hydrolase-1" evidence="1">
    <location>
        <begin position="37"/>
        <end position="303"/>
    </location>
</feature>
<dbReference type="Gene3D" id="3.40.50.1820">
    <property type="entry name" value="alpha/beta hydrolase"/>
    <property type="match status" value="1"/>
</dbReference>
<dbReference type="RefSeq" id="XP_018128826.1">
    <property type="nucleotide sequence ID" value="XM_018276830.2"/>
</dbReference>
<proteinExistence type="predicted"/>